<feature type="region of interest" description="Disordered" evidence="1">
    <location>
        <begin position="157"/>
        <end position="276"/>
    </location>
</feature>
<keyword evidence="2" id="KW-0472">Membrane</keyword>
<comment type="caution">
    <text evidence="4">The sequence shown here is derived from an EMBL/GenBank/DDBJ whole genome shotgun (WGS) entry which is preliminary data.</text>
</comment>
<evidence type="ECO:0000313" key="4">
    <source>
        <dbReference type="EMBL" id="MBE5036778.1"/>
    </source>
</evidence>
<evidence type="ECO:0000256" key="2">
    <source>
        <dbReference type="SAM" id="Phobius"/>
    </source>
</evidence>
<feature type="compositionally biased region" description="Low complexity" evidence="1">
    <location>
        <begin position="168"/>
        <end position="204"/>
    </location>
</feature>
<feature type="compositionally biased region" description="Acidic residues" evidence="1">
    <location>
        <begin position="251"/>
        <end position="260"/>
    </location>
</feature>
<evidence type="ECO:0008006" key="6">
    <source>
        <dbReference type="Google" id="ProtNLM"/>
    </source>
</evidence>
<feature type="compositionally biased region" description="Low complexity" evidence="1">
    <location>
        <begin position="212"/>
        <end position="229"/>
    </location>
</feature>
<reference evidence="4 5" key="1">
    <citation type="submission" date="2020-10" db="EMBL/GenBank/DDBJ databases">
        <title>ChiBAC.</title>
        <authorList>
            <person name="Zenner C."/>
            <person name="Hitch T.C.A."/>
            <person name="Clavel T."/>
        </authorList>
    </citation>
    <scope>NUCLEOTIDE SEQUENCE [LARGE SCALE GENOMIC DNA]</scope>
    <source>
        <strain evidence="4 5">DSM 109015</strain>
    </source>
</reference>
<dbReference type="RefSeq" id="WP_193500062.1">
    <property type="nucleotide sequence ID" value="NZ_JADCKC010000001.1"/>
</dbReference>
<protein>
    <recommendedName>
        <fullName evidence="6">Cohesin domain-containing protein</fullName>
    </recommendedName>
</protein>
<evidence type="ECO:0000256" key="1">
    <source>
        <dbReference type="SAM" id="MobiDB-lite"/>
    </source>
</evidence>
<keyword evidence="3" id="KW-0732">Signal</keyword>
<keyword evidence="2" id="KW-1133">Transmembrane helix</keyword>
<keyword evidence="5" id="KW-1185">Reference proteome</keyword>
<proteinExistence type="predicted"/>
<gene>
    <name evidence="4" type="ORF">INF35_03120</name>
</gene>
<feature type="signal peptide" evidence="3">
    <location>
        <begin position="1"/>
        <end position="23"/>
    </location>
</feature>
<evidence type="ECO:0000256" key="3">
    <source>
        <dbReference type="SAM" id="SignalP"/>
    </source>
</evidence>
<feature type="chain" id="PRO_5047406517" description="Cohesin domain-containing protein" evidence="3">
    <location>
        <begin position="24"/>
        <end position="307"/>
    </location>
</feature>
<organism evidence="4 5">
    <name type="scientific">Gemmiger gallinarum</name>
    <dbReference type="NCBI Taxonomy" id="2779354"/>
    <lineage>
        <taxon>Bacteria</taxon>
        <taxon>Bacillati</taxon>
        <taxon>Bacillota</taxon>
        <taxon>Clostridia</taxon>
        <taxon>Eubacteriales</taxon>
        <taxon>Gemmiger</taxon>
    </lineage>
</organism>
<evidence type="ECO:0000313" key="5">
    <source>
        <dbReference type="Proteomes" id="UP000768567"/>
    </source>
</evidence>
<sequence length="307" mass="30736">MKKLFATLLLGSMMAAAALAVSAEESGAVVLTPSTDGAQVSLNLPSDTTQDITTMRLSLTVTSTDPLDAKFVFDDAIESSVQEYRYDADSGRLNVYLSGRSTLFADGTLDLGQVQLITRDGKPAQATLTAGEDAVQLVNAAFGTPDRPEVAQVSAEVTVGGDSDKPSGGDSSGDSTQKPDSNPGGSTNNNAGSSGSSDSGNSQSATAQEDTANPAATPAPAAPSAGASSQNTNGGKGTAAPTATPSAQEAGGEDDAEPDTQPEASATPEQTGEEEKAAFPLRLGLVLGAALILAAGAGAVIFLRRRG</sequence>
<accession>A0ABR9R0Y6</accession>
<feature type="transmembrane region" description="Helical" evidence="2">
    <location>
        <begin position="283"/>
        <end position="303"/>
    </location>
</feature>
<dbReference type="EMBL" id="JADCKC010000001">
    <property type="protein sequence ID" value="MBE5036778.1"/>
    <property type="molecule type" value="Genomic_DNA"/>
</dbReference>
<name>A0ABR9R0Y6_9FIRM</name>
<dbReference type="Proteomes" id="UP000768567">
    <property type="component" value="Unassembled WGS sequence"/>
</dbReference>
<keyword evidence="2" id="KW-0812">Transmembrane</keyword>